<feature type="signal peptide" evidence="2">
    <location>
        <begin position="1"/>
        <end position="25"/>
    </location>
</feature>
<dbReference type="CDD" id="cd14256">
    <property type="entry name" value="Dockerin_I"/>
    <property type="match status" value="1"/>
</dbReference>
<dbReference type="Gene3D" id="1.10.530.60">
    <property type="match status" value="1"/>
</dbReference>
<evidence type="ECO:0000256" key="2">
    <source>
        <dbReference type="SAM" id="SignalP"/>
    </source>
</evidence>
<dbReference type="Pfam" id="PF21908">
    <property type="entry name" value="Cel124_C"/>
    <property type="match status" value="1"/>
</dbReference>
<feature type="domain" description="Dockerin" evidence="3">
    <location>
        <begin position="548"/>
        <end position="627"/>
    </location>
</feature>
<dbReference type="AlphaFoldDB" id="A0A1M7JPE9"/>
<dbReference type="PROSITE" id="PS51766">
    <property type="entry name" value="DOCKERIN"/>
    <property type="match status" value="1"/>
</dbReference>
<reference evidence="4 5" key="1">
    <citation type="submission" date="2016-11" db="EMBL/GenBank/DDBJ databases">
        <authorList>
            <person name="Jaros S."/>
            <person name="Januszkiewicz K."/>
            <person name="Wedrychowicz H."/>
        </authorList>
    </citation>
    <scope>NUCLEOTIDE SEQUENCE [LARGE SCALE GENOMIC DNA]</scope>
    <source>
        <strain evidence="4 5">Y1</strain>
    </source>
</reference>
<dbReference type="SUPFAM" id="SSF63446">
    <property type="entry name" value="Type I dockerin domain"/>
    <property type="match status" value="1"/>
</dbReference>
<dbReference type="InterPro" id="IPR016134">
    <property type="entry name" value="Dockerin_dom"/>
</dbReference>
<keyword evidence="2" id="KW-0732">Signal</keyword>
<dbReference type="InterPro" id="IPR036439">
    <property type="entry name" value="Dockerin_dom_sf"/>
</dbReference>
<sequence length="628" mass="69978">MKLKRICGLLTAFAICTAACVPTIADDRTPVFNASAADAWYFAGETCDPLHDTSRDVQKEGVGNPLNFGERNTPADASAAEIRAINHKMTVQEVKYALYKEIDEHWDLISTRLGQPDREKMYALFLGLGSRESTLGEGKIGSDHETAYEDGWGVNSAHAYGTLQTAVTAFKDCDPKFMPEDNVPEMYQYSFTEQNFYDCIISNHMGIRKILHFAEICINQEKMHGYQVIRNSLKGFNTGWCTMATDSGAYETYADEICSMAQFYYNEGHLYDNVFTWTSAQGQMDKYRTADRWDWWGDTEPSMAPIVEKQEPATTTSTTTTINTTTTTTTTVPTPSAQNKYVMKVVDKETGEPVDDASFMIAWNMTYNTGEKRANITTFNTESENPVTLTPSNLVNVTDYDLEIRSMSHHIYYTYNADDVVVEKDAANHTINYTIKLTKRAEPQISTGSCIVYVVDKATGKLINNGDFTAALTVVFDDGHESDTIYEIKTSKYNPFVFVPAIPKSSKSYSFGKFRSADGKYSFTEEDIDCAVDTETMISTYTIKVSPYQAVYGDANCDGTVDMSDIVLIMQSLANPNKYGEKGTSADHITTAGLKNADVDLSSQGLTSNDALRIQEYLLHKITSLDPK</sequence>
<evidence type="ECO:0000256" key="1">
    <source>
        <dbReference type="SAM" id="MobiDB-lite"/>
    </source>
</evidence>
<dbReference type="Proteomes" id="UP000184394">
    <property type="component" value="Unassembled WGS sequence"/>
</dbReference>
<dbReference type="InterPro" id="IPR054107">
    <property type="entry name" value="Cel124_cat"/>
</dbReference>
<organism evidence="4 5">
    <name type="scientific">Ruminococcus flavefaciens</name>
    <dbReference type="NCBI Taxonomy" id="1265"/>
    <lineage>
        <taxon>Bacteria</taxon>
        <taxon>Bacillati</taxon>
        <taxon>Bacillota</taxon>
        <taxon>Clostridia</taxon>
        <taxon>Eubacteriales</taxon>
        <taxon>Oscillospiraceae</taxon>
        <taxon>Ruminococcus</taxon>
    </lineage>
</organism>
<protein>
    <recommendedName>
        <fullName evidence="3">Dockerin domain-containing protein</fullName>
    </recommendedName>
</protein>
<proteinExistence type="predicted"/>
<feature type="compositionally biased region" description="Low complexity" evidence="1">
    <location>
        <begin position="314"/>
        <end position="333"/>
    </location>
</feature>
<accession>A0A1M7JPE9</accession>
<evidence type="ECO:0000259" key="3">
    <source>
        <dbReference type="PROSITE" id="PS51766"/>
    </source>
</evidence>
<dbReference type="EMBL" id="FRCT01000006">
    <property type="protein sequence ID" value="SHM54970.1"/>
    <property type="molecule type" value="Genomic_DNA"/>
</dbReference>
<dbReference type="InterPro" id="IPR018247">
    <property type="entry name" value="EF_Hand_1_Ca_BS"/>
</dbReference>
<evidence type="ECO:0000313" key="4">
    <source>
        <dbReference type="EMBL" id="SHM54970.1"/>
    </source>
</evidence>
<evidence type="ECO:0000313" key="5">
    <source>
        <dbReference type="Proteomes" id="UP000184394"/>
    </source>
</evidence>
<dbReference type="GO" id="GO:0000272">
    <property type="term" value="P:polysaccharide catabolic process"/>
    <property type="evidence" value="ECO:0007669"/>
    <property type="project" value="InterPro"/>
</dbReference>
<dbReference type="Gene3D" id="1.10.1330.10">
    <property type="entry name" value="Dockerin domain"/>
    <property type="match status" value="1"/>
</dbReference>
<dbReference type="PROSITE" id="PS00018">
    <property type="entry name" value="EF_HAND_1"/>
    <property type="match status" value="1"/>
</dbReference>
<name>A0A1M7JPE9_RUMFL</name>
<gene>
    <name evidence="4" type="ORF">SAMN04487860_106143</name>
</gene>
<dbReference type="RefSeq" id="WP_242939961.1">
    <property type="nucleotide sequence ID" value="NZ_FRCT01000006.1"/>
</dbReference>
<feature type="region of interest" description="Disordered" evidence="1">
    <location>
        <begin position="311"/>
        <end position="333"/>
    </location>
</feature>
<feature type="chain" id="PRO_5013020273" description="Dockerin domain-containing protein" evidence="2">
    <location>
        <begin position="26"/>
        <end position="628"/>
    </location>
</feature>